<accession>A0ABT8RTQ6</accession>
<comment type="caution">
    <text evidence="1">The sequence shown here is derived from an EMBL/GenBank/DDBJ whole genome shotgun (WGS) entry which is preliminary data.</text>
</comment>
<reference evidence="1" key="1">
    <citation type="journal article" date="2014" name="Int. J. Syst. Evol. Microbiol.">
        <title>Complete genome of a new Firmicutes species belonging to the dominant human colonic microbiota ('Ruminococcus bicirculans') reveals two chromosomes and a selective capacity to utilize plant glucans.</title>
        <authorList>
            <consortium name="NISC Comparative Sequencing Program"/>
            <person name="Wegmann U."/>
            <person name="Louis P."/>
            <person name="Goesmann A."/>
            <person name="Henrissat B."/>
            <person name="Duncan S.H."/>
            <person name="Flint H.J."/>
        </authorList>
    </citation>
    <scope>NUCLEOTIDE SEQUENCE</scope>
    <source>
        <strain evidence="1">CECT 8869</strain>
    </source>
</reference>
<dbReference type="EMBL" id="JAUKUC010000001">
    <property type="protein sequence ID" value="MDO1514316.1"/>
    <property type="molecule type" value="Genomic_DNA"/>
</dbReference>
<evidence type="ECO:0000313" key="2">
    <source>
        <dbReference type="Proteomes" id="UP001168579"/>
    </source>
</evidence>
<reference evidence="1" key="2">
    <citation type="submission" date="2023-06" db="EMBL/GenBank/DDBJ databases">
        <authorList>
            <person name="Lucena T."/>
            <person name="Sun Q."/>
        </authorList>
    </citation>
    <scope>NUCLEOTIDE SEQUENCE</scope>
    <source>
        <strain evidence="1">CECT 8869</strain>
    </source>
</reference>
<protein>
    <submittedName>
        <fullName evidence="1">Uncharacterized protein</fullName>
    </submittedName>
</protein>
<dbReference type="Proteomes" id="UP001168579">
    <property type="component" value="Unassembled WGS sequence"/>
</dbReference>
<gene>
    <name evidence="1" type="ORF">Q2T41_16805</name>
</gene>
<organism evidence="1 2">
    <name type="scientific">Maribacter confluentis</name>
    <dbReference type="NCBI Taxonomy" id="1656093"/>
    <lineage>
        <taxon>Bacteria</taxon>
        <taxon>Pseudomonadati</taxon>
        <taxon>Bacteroidota</taxon>
        <taxon>Flavobacteriia</taxon>
        <taxon>Flavobacteriales</taxon>
        <taxon>Flavobacteriaceae</taxon>
        <taxon>Maribacter</taxon>
    </lineage>
</organism>
<evidence type="ECO:0000313" key="1">
    <source>
        <dbReference type="EMBL" id="MDO1514316.1"/>
    </source>
</evidence>
<proteinExistence type="predicted"/>
<sequence>MEIKKKIILRPVGGLCNRLRALDSFFEICKKYNFDLEVLWTTDVTLNSTFDSLFDPISFNDIKVTIINCPDGFPERNLVKIGKSSAGDFAIDLNKISNPVKNYIKKLITTKNLSLEHRKILAEIKKLGFNAVIRNENLDKVYLQNSSLETNIRVLDQNFIDRITPIISDAVNNSNKLYINCCYRVAELKSNYDYLRPIDSIGNKINSISENFGENMIGLHVRRTDHVASKAISSNDKFKKVVDAEIENNADVKFYLSTDDPVFKDDFIKAYPNKIITNDVNSYDRNNSLAIQDAVVDLFCLSKTNKIYGSHQSSFSQTAADLGGKKEIIV</sequence>
<dbReference type="RefSeq" id="WP_304437024.1">
    <property type="nucleotide sequence ID" value="NZ_JAUKUC010000001.1"/>
</dbReference>
<dbReference type="Gene3D" id="3.40.50.11350">
    <property type="match status" value="1"/>
</dbReference>
<keyword evidence="2" id="KW-1185">Reference proteome</keyword>
<name>A0ABT8RTQ6_9FLAO</name>